<evidence type="ECO:0000256" key="11">
    <source>
        <dbReference type="SAM" id="Phobius"/>
    </source>
</evidence>
<evidence type="ECO:0000256" key="7">
    <source>
        <dbReference type="ARBA" id="ARBA00022824"/>
    </source>
</evidence>
<keyword evidence="8 11" id="KW-1133">Transmembrane helix</keyword>
<comment type="catalytic activity">
    <reaction evidence="10">
        <text>an alpha-D-Man-(1-&gt;2)-alpha-D-Man-(1-&gt;2)-alpha-D-Man-(1-&gt;3)-[alpha-D-Man-(1-&gt;6)]-beta-D-Man-(1-&gt;4)-beta-D-GlcNAc-(1-&gt;4)-alpha-D-GlcNAc-diphospho-di-trans,poly-cis-dolichol + a di-trans,poly-cis-dolichyl beta-D-mannosyl phosphate = an alpha-D-Man-(1-&gt;2)-alpha-D-Man-(1-&gt;2)-alpha-D-Man-(1-&gt;3)-[alpha-D-Man-(1-&gt;3)-alpha-D-Man-(1-&gt;6)]-beta-D-Man-(1-&gt;4)-beta-D-GlcNAc-(1-&gt;4)-alpha-D-GlcNAc-diphospho-di-trans,poly-cis-dolichol + a di-trans,poly-cis-dolichyl phosphate + H(+)</text>
        <dbReference type="Rhea" id="RHEA:29527"/>
        <dbReference type="Rhea" id="RHEA-COMP:19498"/>
        <dbReference type="Rhea" id="RHEA-COMP:19501"/>
        <dbReference type="Rhea" id="RHEA-COMP:19516"/>
        <dbReference type="Rhea" id="RHEA-COMP:19517"/>
        <dbReference type="ChEBI" id="CHEBI:15378"/>
        <dbReference type="ChEBI" id="CHEBI:57683"/>
        <dbReference type="ChEBI" id="CHEBI:58211"/>
        <dbReference type="ChEBI" id="CHEBI:132515"/>
        <dbReference type="ChEBI" id="CHEBI:132516"/>
        <dbReference type="EC" id="2.4.1.258"/>
    </reaction>
    <physiologicalReaction direction="left-to-right" evidence="10">
        <dbReference type="Rhea" id="RHEA:29528"/>
    </physiologicalReaction>
</comment>
<keyword evidence="4" id="KW-0328">Glycosyltransferase</keyword>
<dbReference type="PANTHER" id="PTHR12646">
    <property type="entry name" value="NOT56 - RELATED"/>
    <property type="match status" value="1"/>
</dbReference>
<feature type="transmembrane region" description="Helical" evidence="11">
    <location>
        <begin position="173"/>
        <end position="196"/>
    </location>
</feature>
<feature type="transmembrane region" description="Helical" evidence="11">
    <location>
        <begin position="33"/>
        <end position="57"/>
    </location>
</feature>
<comment type="subcellular location">
    <subcellularLocation>
        <location evidence="1">Endoplasmic reticulum membrane</location>
        <topology evidence="1">Multi-pass membrane protein</topology>
    </subcellularLocation>
</comment>
<dbReference type="Pfam" id="PF05208">
    <property type="entry name" value="ALG3"/>
    <property type="match status" value="1"/>
</dbReference>
<dbReference type="PROSITE" id="PS51257">
    <property type="entry name" value="PROKAR_LIPOPROTEIN"/>
    <property type="match status" value="1"/>
</dbReference>
<keyword evidence="6 11" id="KW-0812">Transmembrane</keyword>
<reference evidence="13" key="1">
    <citation type="submission" date="2016-11" db="UniProtKB">
        <authorList>
            <consortium name="WormBaseParasite"/>
        </authorList>
    </citation>
    <scope>IDENTIFICATION</scope>
</reference>
<feature type="transmembrane region" description="Helical" evidence="11">
    <location>
        <begin position="202"/>
        <end position="219"/>
    </location>
</feature>
<feature type="transmembrane region" description="Helical" evidence="11">
    <location>
        <begin position="412"/>
        <end position="431"/>
    </location>
</feature>
<feature type="transmembrane region" description="Helical" evidence="11">
    <location>
        <begin position="91"/>
        <end position="107"/>
    </location>
</feature>
<dbReference type="EC" id="2.4.1.258" evidence="3"/>
<comment type="pathway">
    <text evidence="2">Protein modification; protein glycosylation.</text>
</comment>
<dbReference type="AlphaFoldDB" id="A0A1I7Y3U4"/>
<keyword evidence="7" id="KW-0256">Endoplasmic reticulum</keyword>
<feature type="transmembrane region" description="Helical" evidence="11">
    <location>
        <begin position="119"/>
        <end position="136"/>
    </location>
</feature>
<evidence type="ECO:0000256" key="10">
    <source>
        <dbReference type="ARBA" id="ARBA00049506"/>
    </source>
</evidence>
<protein>
    <recommendedName>
        <fullName evidence="3">dolichyl-P-Man:Man5GlcNAc2-PP-dolichol alpha-1,3-mannosyltransferase</fullName>
        <ecNumber evidence="3">2.4.1.258</ecNumber>
    </recommendedName>
</protein>
<evidence type="ECO:0000256" key="8">
    <source>
        <dbReference type="ARBA" id="ARBA00022989"/>
    </source>
</evidence>
<feature type="transmembrane region" description="Helical" evidence="11">
    <location>
        <begin position="351"/>
        <end position="369"/>
    </location>
</feature>
<evidence type="ECO:0000256" key="5">
    <source>
        <dbReference type="ARBA" id="ARBA00022679"/>
    </source>
</evidence>
<dbReference type="Proteomes" id="UP000095287">
    <property type="component" value="Unplaced"/>
</dbReference>
<name>A0A1I7Y3U4_9BILA</name>
<evidence type="ECO:0000313" key="12">
    <source>
        <dbReference type="Proteomes" id="UP000095287"/>
    </source>
</evidence>
<keyword evidence="9 11" id="KW-0472">Membrane</keyword>
<feature type="transmembrane region" description="Helical" evidence="11">
    <location>
        <begin position="282"/>
        <end position="303"/>
    </location>
</feature>
<evidence type="ECO:0000256" key="6">
    <source>
        <dbReference type="ARBA" id="ARBA00022692"/>
    </source>
</evidence>
<evidence type="ECO:0000256" key="4">
    <source>
        <dbReference type="ARBA" id="ARBA00022676"/>
    </source>
</evidence>
<evidence type="ECO:0000256" key="2">
    <source>
        <dbReference type="ARBA" id="ARBA00004922"/>
    </source>
</evidence>
<dbReference type="WBParaSite" id="L893_g12330.t1">
    <property type="protein sequence ID" value="L893_g12330.t1"/>
    <property type="gene ID" value="L893_g12330"/>
</dbReference>
<evidence type="ECO:0000313" key="13">
    <source>
        <dbReference type="WBParaSite" id="L893_g12330.t1"/>
    </source>
</evidence>
<keyword evidence="5" id="KW-0808">Transferase</keyword>
<proteinExistence type="predicted"/>
<dbReference type="PANTHER" id="PTHR12646:SF0">
    <property type="entry name" value="DOL-P-MAN:MAN(5)GLCNAC(2)-PP-DOL ALPHA-1,3-MANNOSYLTRANSFERASE"/>
    <property type="match status" value="1"/>
</dbReference>
<feature type="transmembrane region" description="Helical" evidence="11">
    <location>
        <begin position="324"/>
        <end position="345"/>
    </location>
</feature>
<evidence type="ECO:0000256" key="9">
    <source>
        <dbReference type="ARBA" id="ARBA00023136"/>
    </source>
</evidence>
<sequence length="447" mass="51340">MSSGRLLRHDGCFQMGFNLFQSCIRALFTVNSFGFFVVASLLTVAEIFVTLGVIRYVPYTEIDWSTYMQQVECYMNGTRNYTLISGDTGPIVYPAGHLFIYRFLYSLTDAGTNIRRAQYIFGALYILTILLVFRIYAKTRSIPPFVLILLCCTSYRIHSIFMLRLFNDPVAMFLLYLAVNLFISQQWFLGCVLYSLAVSVKMNILLFAPALFFILLFSNGIFLTTFYLAICAAVQVLVAGPFLVYDPVSYLMRSFELGRVFMYKWTVNWRLLPESVFLDKRVHIALLAFHIVVLIIFSTKMWFRSQGGLVPLLKNFAYGPRTRIGLQDALYALFTSNLIGIAFARSLHYQFYSWYFHSLPFILFINMYRMEDAYGKKDGEGLTVIPWKGIAIRVAILLGIEYCWNTYPSTVLSSTLLHIFHASIFVILVLTREQSPVPHSRKGKKAL</sequence>
<evidence type="ECO:0000256" key="1">
    <source>
        <dbReference type="ARBA" id="ARBA00004477"/>
    </source>
</evidence>
<dbReference type="GO" id="GO:0005789">
    <property type="term" value="C:endoplasmic reticulum membrane"/>
    <property type="evidence" value="ECO:0007669"/>
    <property type="project" value="UniProtKB-SubCell"/>
</dbReference>
<accession>A0A1I7Y3U4</accession>
<organism evidence="12 13">
    <name type="scientific">Steinernema glaseri</name>
    <dbReference type="NCBI Taxonomy" id="37863"/>
    <lineage>
        <taxon>Eukaryota</taxon>
        <taxon>Metazoa</taxon>
        <taxon>Ecdysozoa</taxon>
        <taxon>Nematoda</taxon>
        <taxon>Chromadorea</taxon>
        <taxon>Rhabditida</taxon>
        <taxon>Tylenchina</taxon>
        <taxon>Panagrolaimomorpha</taxon>
        <taxon>Strongyloidoidea</taxon>
        <taxon>Steinernematidae</taxon>
        <taxon>Steinernema</taxon>
    </lineage>
</organism>
<feature type="transmembrane region" description="Helical" evidence="11">
    <location>
        <begin position="226"/>
        <end position="245"/>
    </location>
</feature>
<feature type="transmembrane region" description="Helical" evidence="11">
    <location>
        <begin position="142"/>
        <end position="161"/>
    </location>
</feature>
<feature type="transmembrane region" description="Helical" evidence="11">
    <location>
        <begin position="381"/>
        <end position="400"/>
    </location>
</feature>
<dbReference type="InterPro" id="IPR007873">
    <property type="entry name" value="Glycosyltransferase_ALG3"/>
</dbReference>
<keyword evidence="12" id="KW-1185">Reference proteome</keyword>
<evidence type="ECO:0000256" key="3">
    <source>
        <dbReference type="ARBA" id="ARBA00011964"/>
    </source>
</evidence>
<dbReference type="GO" id="GO:0052925">
    <property type="term" value="F:dol-P-Man:Man(5)GlcNAc(2)-PP-Dol alpha-1,3-mannosyltransferase activity"/>
    <property type="evidence" value="ECO:0007669"/>
    <property type="project" value="UniProtKB-EC"/>
</dbReference>